<evidence type="ECO:0000256" key="2">
    <source>
        <dbReference type="ARBA" id="ARBA00001947"/>
    </source>
</evidence>
<name>A0ABP3FN19_9BACI</name>
<feature type="domain" description="Helicase C-terminal" evidence="20">
    <location>
        <begin position="221"/>
        <end position="370"/>
    </location>
</feature>
<protein>
    <recommendedName>
        <fullName evidence="16">DNA helicase RecQ</fullName>
        <ecNumber evidence="16">5.6.2.4</ecNumber>
    </recommendedName>
</protein>
<dbReference type="InterPro" id="IPR014001">
    <property type="entry name" value="Helicase_ATP-bd"/>
</dbReference>
<feature type="domain" description="HRDC" evidence="18">
    <location>
        <begin position="519"/>
        <end position="599"/>
    </location>
</feature>
<dbReference type="Gene3D" id="1.10.10.10">
    <property type="entry name" value="Winged helix-like DNA-binding domain superfamily/Winged helix DNA-binding domain"/>
    <property type="match status" value="1"/>
</dbReference>
<dbReference type="InterPro" id="IPR004589">
    <property type="entry name" value="DNA_helicase_ATP-dep_RecQ"/>
</dbReference>
<evidence type="ECO:0000259" key="20">
    <source>
        <dbReference type="PROSITE" id="PS51194"/>
    </source>
</evidence>
<evidence type="ECO:0000313" key="22">
    <source>
        <dbReference type="Proteomes" id="UP001500782"/>
    </source>
</evidence>
<keyword evidence="8 21" id="KW-0347">Helicase</keyword>
<evidence type="ECO:0000256" key="6">
    <source>
        <dbReference type="ARBA" id="ARBA00022763"/>
    </source>
</evidence>
<gene>
    <name evidence="21" type="primary">recQ</name>
    <name evidence="21" type="ORF">GCM10008967_10330</name>
</gene>
<dbReference type="InterPro" id="IPR001650">
    <property type="entry name" value="Helicase_C-like"/>
</dbReference>
<dbReference type="SMART" id="SM00487">
    <property type="entry name" value="DEXDc"/>
    <property type="match status" value="1"/>
</dbReference>
<dbReference type="CDD" id="cd18794">
    <property type="entry name" value="SF2_C_RecQ"/>
    <property type="match status" value="1"/>
</dbReference>
<keyword evidence="22" id="KW-1185">Reference proteome</keyword>
<dbReference type="NCBIfam" id="TIGR00614">
    <property type="entry name" value="recQ_fam"/>
    <property type="match status" value="1"/>
</dbReference>
<dbReference type="Gene3D" id="1.10.150.80">
    <property type="entry name" value="HRDC domain"/>
    <property type="match status" value="1"/>
</dbReference>
<dbReference type="Pfam" id="PF00271">
    <property type="entry name" value="Helicase_C"/>
    <property type="match status" value="1"/>
</dbReference>
<dbReference type="Proteomes" id="UP001500782">
    <property type="component" value="Unassembled WGS sequence"/>
</dbReference>
<evidence type="ECO:0000256" key="8">
    <source>
        <dbReference type="ARBA" id="ARBA00022806"/>
    </source>
</evidence>
<evidence type="ECO:0000259" key="19">
    <source>
        <dbReference type="PROSITE" id="PS51192"/>
    </source>
</evidence>
<dbReference type="Gene3D" id="3.40.50.300">
    <property type="entry name" value="P-loop containing nucleotide triphosphate hydrolases"/>
    <property type="match status" value="2"/>
</dbReference>
<dbReference type="SMART" id="SM00956">
    <property type="entry name" value="RQC"/>
    <property type="match status" value="1"/>
</dbReference>
<dbReference type="Pfam" id="PF09382">
    <property type="entry name" value="RQC"/>
    <property type="match status" value="1"/>
</dbReference>
<keyword evidence="6" id="KW-0227">DNA damage</keyword>
<dbReference type="SUPFAM" id="SSF46785">
    <property type="entry name" value="Winged helix' DNA-binding domain"/>
    <property type="match status" value="1"/>
</dbReference>
<dbReference type="RefSeq" id="WP_343796970.1">
    <property type="nucleotide sequence ID" value="NZ_BAAADJ010000010.1"/>
</dbReference>
<dbReference type="PANTHER" id="PTHR13710:SF105">
    <property type="entry name" value="ATP-DEPENDENT DNA HELICASE Q1"/>
    <property type="match status" value="1"/>
</dbReference>
<evidence type="ECO:0000256" key="17">
    <source>
        <dbReference type="SAM" id="MobiDB-lite"/>
    </source>
</evidence>
<evidence type="ECO:0000256" key="9">
    <source>
        <dbReference type="ARBA" id="ARBA00022833"/>
    </source>
</evidence>
<dbReference type="PANTHER" id="PTHR13710">
    <property type="entry name" value="DNA HELICASE RECQ FAMILY MEMBER"/>
    <property type="match status" value="1"/>
</dbReference>
<dbReference type="CDD" id="cd17920">
    <property type="entry name" value="DEXHc_RecQ"/>
    <property type="match status" value="1"/>
</dbReference>
<evidence type="ECO:0000256" key="15">
    <source>
        <dbReference type="ARBA" id="ARBA00034617"/>
    </source>
</evidence>
<organism evidence="21 22">
    <name type="scientific">Bacillus carboniphilus</name>
    <dbReference type="NCBI Taxonomy" id="86663"/>
    <lineage>
        <taxon>Bacteria</taxon>
        <taxon>Bacillati</taxon>
        <taxon>Bacillota</taxon>
        <taxon>Bacilli</taxon>
        <taxon>Bacillales</taxon>
        <taxon>Bacillaceae</taxon>
        <taxon>Bacillus</taxon>
    </lineage>
</organism>
<evidence type="ECO:0000256" key="3">
    <source>
        <dbReference type="ARBA" id="ARBA00005446"/>
    </source>
</evidence>
<sequence>MSVLLNRAQDILKTVFGFSSFRPGQETVIQHILDHHNTLAVMPTGGGKSLCYQVPGLVMDGTAIIISPLISLMKDQVDALQANGVSAAFINSTLSHQEQQDIMNQLIQGDLKFVYVAPERFESFEFTNAVKKIPLSFIAFDEAHCISQWGHDFRPSYRSIVRNIEEMDIGCPLVALTATATDQVIEDIQSLLNISPEQVINTGFSRSNLHFRVERGVKKGNFIKSYVTSKRNESGIIYTPTRKTTDQVYTWLVDNGFSAARYHAGMSEQERLEAQNDFIQDDVSIIVATNAFGMGIDKSNVRYVIHYGIPMNIESYYQEAGRAGRDGEVSECVLLFASSDVQLQKFLIEQSIMNEAQKKQEYEKLHAMVQYGFTKQCLQRYILDYFSDPNGVDKCGTCSNCLKSEELVDMTKEAQMILSCVKRMGERFGVSLTAKVLKGSKGQKIKEFGFHQLSTYGLLSHYKEADINTLIQQFIADGYLAVQHGQFPTIKLSSKSYEVLKGEEKVWVHAKTEKVERTEQFDEGLFEYLRGLRKRIADENGYPPYVVFSDATLKDFCRLIPTSREEMLQVKGVGLRKWDEYGETFLGSIQAYIEKNGPIEKVEIDTKPIEPVTPKRSAPTHPDSSPSHIVSYHLFRDGMSIGEIAKERGITKLTIENHIFKAYQDGYELDWTLFFDEDTEELVLEKHALLEDNKLKPLKELLPEDISYTAIKAVLVKNGII</sequence>
<dbReference type="PROSITE" id="PS51192">
    <property type="entry name" value="HELICASE_ATP_BIND_1"/>
    <property type="match status" value="1"/>
</dbReference>
<feature type="region of interest" description="Disordered" evidence="17">
    <location>
        <begin position="608"/>
        <end position="627"/>
    </location>
</feature>
<comment type="cofactor">
    <cofactor evidence="2">
        <name>Zn(2+)</name>
        <dbReference type="ChEBI" id="CHEBI:29105"/>
    </cofactor>
</comment>
<dbReference type="InterPro" id="IPR018982">
    <property type="entry name" value="RQC_domain"/>
</dbReference>
<dbReference type="SMART" id="SM00490">
    <property type="entry name" value="HELICc"/>
    <property type="match status" value="1"/>
</dbReference>
<keyword evidence="4" id="KW-0479">Metal-binding</keyword>
<evidence type="ECO:0000256" key="14">
    <source>
        <dbReference type="ARBA" id="ARBA00023235"/>
    </source>
</evidence>
<proteinExistence type="inferred from homology"/>
<dbReference type="PROSITE" id="PS51194">
    <property type="entry name" value="HELICASE_CTER"/>
    <property type="match status" value="1"/>
</dbReference>
<evidence type="ECO:0000313" key="21">
    <source>
        <dbReference type="EMBL" id="GAA0321761.1"/>
    </source>
</evidence>
<dbReference type="Pfam" id="PF14493">
    <property type="entry name" value="HTH_40"/>
    <property type="match status" value="1"/>
</dbReference>
<evidence type="ECO:0000256" key="11">
    <source>
        <dbReference type="ARBA" id="ARBA00023125"/>
    </source>
</evidence>
<evidence type="ECO:0000256" key="12">
    <source>
        <dbReference type="ARBA" id="ARBA00023172"/>
    </source>
</evidence>
<keyword evidence="7" id="KW-0378">Hydrolase</keyword>
<dbReference type="EC" id="5.6.2.4" evidence="16"/>
<dbReference type="InterPro" id="IPR027417">
    <property type="entry name" value="P-loop_NTPase"/>
</dbReference>
<keyword evidence="14" id="KW-0413">Isomerase</keyword>
<dbReference type="InterPro" id="IPR036390">
    <property type="entry name" value="WH_DNA-bd_sf"/>
</dbReference>
<dbReference type="InterPro" id="IPR006293">
    <property type="entry name" value="DNA_helicase_ATP-dep_RecQ_bac"/>
</dbReference>
<keyword evidence="11" id="KW-0238">DNA-binding</keyword>
<comment type="caution">
    <text evidence="21">The sequence shown here is derived from an EMBL/GenBank/DDBJ whole genome shotgun (WGS) entry which is preliminary data.</text>
</comment>
<dbReference type="InterPro" id="IPR032284">
    <property type="entry name" value="RecQ_Zn-bd"/>
</dbReference>
<evidence type="ECO:0000256" key="10">
    <source>
        <dbReference type="ARBA" id="ARBA00022840"/>
    </source>
</evidence>
<evidence type="ECO:0000256" key="5">
    <source>
        <dbReference type="ARBA" id="ARBA00022741"/>
    </source>
</evidence>
<keyword evidence="13" id="KW-0234">DNA repair</keyword>
<dbReference type="Pfam" id="PF00570">
    <property type="entry name" value="HRDC"/>
    <property type="match status" value="1"/>
</dbReference>
<keyword evidence="12" id="KW-0233">DNA recombination</keyword>
<dbReference type="InterPro" id="IPR011545">
    <property type="entry name" value="DEAD/DEAH_box_helicase_dom"/>
</dbReference>
<dbReference type="InterPro" id="IPR029491">
    <property type="entry name" value="Helicase_HTH"/>
</dbReference>
<evidence type="ECO:0000256" key="1">
    <source>
        <dbReference type="ARBA" id="ARBA00001946"/>
    </source>
</evidence>
<dbReference type="SUPFAM" id="SSF47819">
    <property type="entry name" value="HRDC-like"/>
    <property type="match status" value="1"/>
</dbReference>
<comment type="catalytic activity">
    <reaction evidence="15">
        <text>Couples ATP hydrolysis with the unwinding of duplex DNA by translocating in the 3'-5' direction.</text>
        <dbReference type="EC" id="5.6.2.4"/>
    </reaction>
</comment>
<dbReference type="InterPro" id="IPR036388">
    <property type="entry name" value="WH-like_DNA-bd_sf"/>
</dbReference>
<dbReference type="GO" id="GO:0004386">
    <property type="term" value="F:helicase activity"/>
    <property type="evidence" value="ECO:0007669"/>
    <property type="project" value="UniProtKB-KW"/>
</dbReference>
<keyword evidence="9" id="KW-0862">Zinc</keyword>
<dbReference type="InterPro" id="IPR044876">
    <property type="entry name" value="HRDC_dom_sf"/>
</dbReference>
<keyword evidence="10" id="KW-0067">ATP-binding</keyword>
<comment type="cofactor">
    <cofactor evidence="1">
        <name>Mg(2+)</name>
        <dbReference type="ChEBI" id="CHEBI:18420"/>
    </cofactor>
</comment>
<dbReference type="SMART" id="SM00341">
    <property type="entry name" value="HRDC"/>
    <property type="match status" value="1"/>
</dbReference>
<evidence type="ECO:0000256" key="16">
    <source>
        <dbReference type="NCBIfam" id="TIGR01389"/>
    </source>
</evidence>
<comment type="similarity">
    <text evidence="3">Belongs to the helicase family. RecQ subfamily.</text>
</comment>
<dbReference type="InterPro" id="IPR010997">
    <property type="entry name" value="HRDC-like_sf"/>
</dbReference>
<dbReference type="InterPro" id="IPR002121">
    <property type="entry name" value="HRDC_dom"/>
</dbReference>
<evidence type="ECO:0000259" key="18">
    <source>
        <dbReference type="PROSITE" id="PS50967"/>
    </source>
</evidence>
<dbReference type="EMBL" id="BAAADJ010000010">
    <property type="protein sequence ID" value="GAA0321761.1"/>
    <property type="molecule type" value="Genomic_DNA"/>
</dbReference>
<keyword evidence="5" id="KW-0547">Nucleotide-binding</keyword>
<dbReference type="NCBIfam" id="TIGR01389">
    <property type="entry name" value="recQ"/>
    <property type="match status" value="1"/>
</dbReference>
<reference evidence="22" key="1">
    <citation type="journal article" date="2019" name="Int. J. Syst. Evol. Microbiol.">
        <title>The Global Catalogue of Microorganisms (GCM) 10K type strain sequencing project: providing services to taxonomists for standard genome sequencing and annotation.</title>
        <authorList>
            <consortium name="The Broad Institute Genomics Platform"/>
            <consortium name="The Broad Institute Genome Sequencing Center for Infectious Disease"/>
            <person name="Wu L."/>
            <person name="Ma J."/>
        </authorList>
    </citation>
    <scope>NUCLEOTIDE SEQUENCE [LARGE SCALE GENOMIC DNA]</scope>
    <source>
        <strain evidence="22">JCM 9731</strain>
    </source>
</reference>
<evidence type="ECO:0000256" key="4">
    <source>
        <dbReference type="ARBA" id="ARBA00022723"/>
    </source>
</evidence>
<dbReference type="SUPFAM" id="SSF52540">
    <property type="entry name" value="P-loop containing nucleoside triphosphate hydrolases"/>
    <property type="match status" value="1"/>
</dbReference>
<evidence type="ECO:0000256" key="13">
    <source>
        <dbReference type="ARBA" id="ARBA00023204"/>
    </source>
</evidence>
<evidence type="ECO:0000256" key="7">
    <source>
        <dbReference type="ARBA" id="ARBA00022801"/>
    </source>
</evidence>
<feature type="domain" description="Helicase ATP-binding" evidence="19">
    <location>
        <begin position="29"/>
        <end position="198"/>
    </location>
</feature>
<dbReference type="Pfam" id="PF00270">
    <property type="entry name" value="DEAD"/>
    <property type="match status" value="1"/>
</dbReference>
<dbReference type="PROSITE" id="PS50967">
    <property type="entry name" value="HRDC"/>
    <property type="match status" value="1"/>
</dbReference>
<accession>A0ABP3FN19</accession>
<dbReference type="Pfam" id="PF16124">
    <property type="entry name" value="RecQ_Zn_bind"/>
    <property type="match status" value="1"/>
</dbReference>